<organism evidence="1 2">
    <name type="scientific">Moniliophthora roreri</name>
    <name type="common">Frosty pod rot fungus</name>
    <name type="synonym">Monilia roreri</name>
    <dbReference type="NCBI Taxonomy" id="221103"/>
    <lineage>
        <taxon>Eukaryota</taxon>
        <taxon>Fungi</taxon>
        <taxon>Dikarya</taxon>
        <taxon>Basidiomycota</taxon>
        <taxon>Agaricomycotina</taxon>
        <taxon>Agaricomycetes</taxon>
        <taxon>Agaricomycetidae</taxon>
        <taxon>Agaricales</taxon>
        <taxon>Marasmiineae</taxon>
        <taxon>Marasmiaceae</taxon>
        <taxon>Moniliophthora</taxon>
    </lineage>
</organism>
<dbReference type="Proteomes" id="UP000054988">
    <property type="component" value="Unassembled WGS sequence"/>
</dbReference>
<proteinExistence type="predicted"/>
<sequence>MAARAQSCNPNFEGKAVLISNGASGTVSTPGSGGSNAWYIQQNGQSPPRYILRNANDSNQALTRGENGYLKMAPASDSGNDLDQLFDIVCDTCTPGGPSFAEACMIKDPENRFVCVSASRSSPQELQRLGDHARLSDDGASFVVALGFDTLMAVLTGKATFDTKKAQLVDGSGCIRRIDVVGLASRPEHLDWYGKQRQQHLKLEGKINTIRLEGRREPTHLLYPSSVKETDLETLAAFPSNTFPLTISSVDRIELGGLREQQIDR</sequence>
<accession>A0A0W0FX45</accession>
<evidence type="ECO:0000313" key="2">
    <source>
        <dbReference type="Proteomes" id="UP000054988"/>
    </source>
</evidence>
<gene>
    <name evidence="1" type="ORF">WG66_6509</name>
</gene>
<name>A0A0W0FX45_MONRR</name>
<evidence type="ECO:0000313" key="1">
    <source>
        <dbReference type="EMBL" id="KTB40915.1"/>
    </source>
</evidence>
<dbReference type="AlphaFoldDB" id="A0A0W0FX45"/>
<dbReference type="EMBL" id="LATX01001535">
    <property type="protein sequence ID" value="KTB40915.1"/>
    <property type="molecule type" value="Genomic_DNA"/>
</dbReference>
<reference evidence="1 2" key="1">
    <citation type="submission" date="2015-12" db="EMBL/GenBank/DDBJ databases">
        <title>Draft genome sequence of Moniliophthora roreri, the causal agent of frosty pod rot of cacao.</title>
        <authorList>
            <person name="Aime M.C."/>
            <person name="Diaz-Valderrama J.R."/>
            <person name="Kijpornyongpan T."/>
            <person name="Phillips-Mora W."/>
        </authorList>
    </citation>
    <scope>NUCLEOTIDE SEQUENCE [LARGE SCALE GENOMIC DNA]</scope>
    <source>
        <strain evidence="1 2">MCA 2952</strain>
    </source>
</reference>
<protein>
    <submittedName>
        <fullName evidence="1">Uncharacterized protein</fullName>
    </submittedName>
</protein>
<comment type="caution">
    <text evidence="1">The sequence shown here is derived from an EMBL/GenBank/DDBJ whole genome shotgun (WGS) entry which is preliminary data.</text>
</comment>